<feature type="chain" id="PRO_5021508027" evidence="1">
    <location>
        <begin position="31"/>
        <end position="189"/>
    </location>
</feature>
<reference evidence="2 3" key="1">
    <citation type="journal article" date="2019" name="Sci. Rep.">
        <title>Orb-weaving spider Araneus ventricosus genome elucidates the spidroin gene catalogue.</title>
        <authorList>
            <person name="Kono N."/>
            <person name="Nakamura H."/>
            <person name="Ohtoshi R."/>
            <person name="Moran D.A.P."/>
            <person name="Shinohara A."/>
            <person name="Yoshida Y."/>
            <person name="Fujiwara M."/>
            <person name="Mori M."/>
            <person name="Tomita M."/>
            <person name="Arakawa K."/>
        </authorList>
    </citation>
    <scope>NUCLEOTIDE SEQUENCE [LARGE SCALE GENOMIC DNA]</scope>
</reference>
<accession>A0A4Y2CC77</accession>
<dbReference type="EMBL" id="BGPR01000175">
    <property type="protein sequence ID" value="GBM02001.1"/>
    <property type="molecule type" value="Genomic_DNA"/>
</dbReference>
<feature type="signal peptide" evidence="1">
    <location>
        <begin position="1"/>
        <end position="30"/>
    </location>
</feature>
<sequence length="189" mass="20869">MRFEHGSHRTECLAALIVLLLLLCCCCCSAEVPPPFGTFRQCLHLDEDVGPWEACGAQGRSVRLRFCDAYEPARLVRACDAGALARLRESDGRAREAACRFRRLLDRYDCENANSVWTCKDCEVSMPPFPPPKSSGAPSVITERAPSALTPLKDEQWINSNFPRPPALSVITEGAPFDRDVVASIPTVF</sequence>
<name>A0A4Y2CC77_ARAVE</name>
<evidence type="ECO:0000313" key="2">
    <source>
        <dbReference type="EMBL" id="GBM02001.1"/>
    </source>
</evidence>
<gene>
    <name evidence="2" type="ORF">AVEN_269594_1</name>
</gene>
<proteinExistence type="predicted"/>
<protein>
    <submittedName>
        <fullName evidence="2">Uncharacterized protein</fullName>
    </submittedName>
</protein>
<comment type="caution">
    <text evidence="2">The sequence shown here is derived from an EMBL/GenBank/DDBJ whole genome shotgun (WGS) entry which is preliminary data.</text>
</comment>
<keyword evidence="1" id="KW-0732">Signal</keyword>
<dbReference type="Proteomes" id="UP000499080">
    <property type="component" value="Unassembled WGS sequence"/>
</dbReference>
<dbReference type="AlphaFoldDB" id="A0A4Y2CC77"/>
<dbReference type="OrthoDB" id="6432720at2759"/>
<evidence type="ECO:0000256" key="1">
    <source>
        <dbReference type="SAM" id="SignalP"/>
    </source>
</evidence>
<evidence type="ECO:0000313" key="3">
    <source>
        <dbReference type="Proteomes" id="UP000499080"/>
    </source>
</evidence>
<organism evidence="2 3">
    <name type="scientific">Araneus ventricosus</name>
    <name type="common">Orbweaver spider</name>
    <name type="synonym">Epeira ventricosa</name>
    <dbReference type="NCBI Taxonomy" id="182803"/>
    <lineage>
        <taxon>Eukaryota</taxon>
        <taxon>Metazoa</taxon>
        <taxon>Ecdysozoa</taxon>
        <taxon>Arthropoda</taxon>
        <taxon>Chelicerata</taxon>
        <taxon>Arachnida</taxon>
        <taxon>Araneae</taxon>
        <taxon>Araneomorphae</taxon>
        <taxon>Entelegynae</taxon>
        <taxon>Araneoidea</taxon>
        <taxon>Araneidae</taxon>
        <taxon>Araneus</taxon>
    </lineage>
</organism>
<keyword evidence="3" id="KW-1185">Reference proteome</keyword>